<evidence type="ECO:0000256" key="3">
    <source>
        <dbReference type="ARBA" id="ARBA00022692"/>
    </source>
</evidence>
<name>A0ABM0RVW7_GALVR</name>
<dbReference type="Proteomes" id="UP000694923">
    <property type="component" value="Unplaced"/>
</dbReference>
<evidence type="ECO:0000313" key="8">
    <source>
        <dbReference type="RefSeq" id="XP_008584758.1"/>
    </source>
</evidence>
<evidence type="ECO:0000256" key="6">
    <source>
        <dbReference type="SAM" id="MobiDB-lite"/>
    </source>
</evidence>
<dbReference type="PANTHER" id="PTHR14948">
    <property type="entry name" value="NG5"/>
    <property type="match status" value="1"/>
</dbReference>
<feature type="compositionally biased region" description="Low complexity" evidence="6">
    <location>
        <begin position="256"/>
        <end position="271"/>
    </location>
</feature>
<dbReference type="InterPro" id="IPR051423">
    <property type="entry name" value="CD225/Dispanin"/>
</dbReference>
<gene>
    <name evidence="8" type="primary">PRRT2</name>
</gene>
<accession>A0ABM0RVW7</accession>
<dbReference type="Pfam" id="PF04505">
    <property type="entry name" value="CD225"/>
    <property type="match status" value="1"/>
</dbReference>
<keyword evidence="3 8" id="KW-0812">Transmembrane</keyword>
<evidence type="ECO:0000313" key="7">
    <source>
        <dbReference type="Proteomes" id="UP000694923"/>
    </source>
</evidence>
<keyword evidence="4" id="KW-1133">Transmembrane helix</keyword>
<evidence type="ECO:0000256" key="1">
    <source>
        <dbReference type="ARBA" id="ARBA00004370"/>
    </source>
</evidence>
<comment type="similarity">
    <text evidence="2">Belongs to the CD225/Dispanin family.</text>
</comment>
<keyword evidence="7" id="KW-1185">Reference proteome</keyword>
<feature type="region of interest" description="Disordered" evidence="6">
    <location>
        <begin position="251"/>
        <end position="283"/>
    </location>
</feature>
<dbReference type="PANTHER" id="PTHR14948:SF20">
    <property type="entry name" value="PROLINE-RICH TRANSMEMBRANE PROTEIN 2"/>
    <property type="match status" value="1"/>
</dbReference>
<evidence type="ECO:0000256" key="2">
    <source>
        <dbReference type="ARBA" id="ARBA00006843"/>
    </source>
</evidence>
<sequence>MPGSAAVSAVPPSPQRPSPLSHLKMAASSSEVSEMKQVEESPETQGEGSGHSEAGTGPLQVLAGDQPEAMQPGPVTTVAPVDSGPKLGLAPETTETPTGASETAQATDLSLSPGGESKANTSPEEACQELASKPEVSKEATADQGSELVSAALPEPASEPPPQLDPQPGSQDTPKPALHPESPTQEDPTPEVLTEIAEEKQENGAVVPLQAGDGEEGPAPQPHSPPSTKTPPANGAPPRVLQQLIEEDRLGRAHSGHPGSPRGSLSHHSSSQLAGPGVEGGEGTQKPRDYIILAILSCFCPMWPVNIVAFAYAVMVSPMGPWPRPAVAPSFPPAHWDRAPRVTTPSLPCLHGSPFPDDRAFACLSPGPNPLNHHCPYPFGWEGNGNACFTQPC</sequence>
<feature type="compositionally biased region" description="Polar residues" evidence="6">
    <location>
        <begin position="93"/>
        <end position="110"/>
    </location>
</feature>
<keyword evidence="5" id="KW-0472">Membrane</keyword>
<dbReference type="InterPro" id="IPR007593">
    <property type="entry name" value="CD225/Dispanin_fam"/>
</dbReference>
<evidence type="ECO:0000256" key="4">
    <source>
        <dbReference type="ARBA" id="ARBA00022989"/>
    </source>
</evidence>
<reference evidence="8" key="1">
    <citation type="submission" date="2025-08" db="UniProtKB">
        <authorList>
            <consortium name="RefSeq"/>
        </authorList>
    </citation>
    <scope>IDENTIFICATION</scope>
</reference>
<evidence type="ECO:0000256" key="5">
    <source>
        <dbReference type="ARBA" id="ARBA00023136"/>
    </source>
</evidence>
<feature type="region of interest" description="Disordered" evidence="6">
    <location>
        <begin position="1"/>
        <end position="237"/>
    </location>
</feature>
<comment type="subcellular location">
    <subcellularLocation>
        <location evidence="1">Membrane</location>
    </subcellularLocation>
</comment>
<protein>
    <submittedName>
        <fullName evidence="8">Proline-rich transmembrane protein 2 isoform X1</fullName>
    </submittedName>
</protein>
<dbReference type="GeneID" id="103602113"/>
<organism evidence="7 8">
    <name type="scientific">Galeopterus variegatus</name>
    <name type="common">Malayan flying lemur</name>
    <name type="synonym">Cynocephalus variegatus</name>
    <dbReference type="NCBI Taxonomy" id="482537"/>
    <lineage>
        <taxon>Eukaryota</taxon>
        <taxon>Metazoa</taxon>
        <taxon>Chordata</taxon>
        <taxon>Craniata</taxon>
        <taxon>Vertebrata</taxon>
        <taxon>Euteleostomi</taxon>
        <taxon>Mammalia</taxon>
        <taxon>Eutheria</taxon>
        <taxon>Euarchontoglires</taxon>
        <taxon>Dermoptera</taxon>
        <taxon>Cynocephalidae</taxon>
        <taxon>Galeopterus</taxon>
    </lineage>
</organism>
<feature type="compositionally biased region" description="Pro residues" evidence="6">
    <location>
        <begin position="219"/>
        <end position="229"/>
    </location>
</feature>
<dbReference type="RefSeq" id="XP_008584758.1">
    <property type="nucleotide sequence ID" value="XM_008586536.1"/>
</dbReference>
<proteinExistence type="inferred from homology"/>